<accession>A0A1H3X8J5</accession>
<evidence type="ECO:0000313" key="8">
    <source>
        <dbReference type="Proteomes" id="UP000199656"/>
    </source>
</evidence>
<evidence type="ECO:0000256" key="4">
    <source>
        <dbReference type="ARBA" id="ARBA00022989"/>
    </source>
</evidence>
<name>A0A1H3X8J5_9BACT</name>
<organism evidence="7 8">
    <name type="scientific">Chitinophaga terrae</name>
    <name type="common">ex Kim and Jung 2007</name>
    <dbReference type="NCBI Taxonomy" id="408074"/>
    <lineage>
        <taxon>Bacteria</taxon>
        <taxon>Pseudomonadati</taxon>
        <taxon>Bacteroidota</taxon>
        <taxon>Chitinophagia</taxon>
        <taxon>Chitinophagales</taxon>
        <taxon>Chitinophagaceae</taxon>
        <taxon>Chitinophaga</taxon>
    </lineage>
</organism>
<dbReference type="InterPro" id="IPR002794">
    <property type="entry name" value="DUF92_TMEM19"/>
</dbReference>
<evidence type="ECO:0000256" key="1">
    <source>
        <dbReference type="ARBA" id="ARBA00004141"/>
    </source>
</evidence>
<dbReference type="AlphaFoldDB" id="A0A1H3X8J5"/>
<feature type="transmembrane region" description="Helical" evidence="6">
    <location>
        <begin position="67"/>
        <end position="93"/>
    </location>
</feature>
<sequence>MDFPFARFFMDKVLKSVAYFNTFYIALRPGMQISITTFLFLGIIILAMILAVKTGKLTVRASLTGGLVALLLLLGAGPGGVVLLGAFFILGVLATRYKKEEKNAGSEERTPEQVLANGGVAGFMAALAWLNPGKADHYILMMAASLAAATADTLSSELGMIYGKHTFNILTFKKEARGLDGVISWEGTLIGLLGAGVIALLYGLLYGFGFNCLIIVLAGFIGNIVDSLLGATLERKQWIGNNMVNLGNTLAAALVAGLL</sequence>
<dbReference type="PANTHER" id="PTHR13353:SF5">
    <property type="entry name" value="TRANSMEMBRANE PROTEIN 19"/>
    <property type="match status" value="1"/>
</dbReference>
<feature type="transmembrane region" description="Helical" evidence="6">
    <location>
        <begin position="138"/>
        <end position="162"/>
    </location>
</feature>
<dbReference type="Proteomes" id="UP000199656">
    <property type="component" value="Unassembled WGS sequence"/>
</dbReference>
<keyword evidence="3 6" id="KW-0812">Transmembrane</keyword>
<protein>
    <submittedName>
        <fullName evidence="7">TIGR00297 family protein</fullName>
    </submittedName>
</protein>
<dbReference type="Pfam" id="PF01940">
    <property type="entry name" value="DUF92"/>
    <property type="match status" value="1"/>
</dbReference>
<dbReference type="GO" id="GO:0016020">
    <property type="term" value="C:membrane"/>
    <property type="evidence" value="ECO:0007669"/>
    <property type="project" value="UniProtKB-SubCell"/>
</dbReference>
<evidence type="ECO:0000256" key="5">
    <source>
        <dbReference type="ARBA" id="ARBA00023136"/>
    </source>
</evidence>
<comment type="similarity">
    <text evidence="2">Belongs to the TMEM19 family.</text>
</comment>
<comment type="subcellular location">
    <subcellularLocation>
        <location evidence="1">Membrane</location>
        <topology evidence="1">Multi-pass membrane protein</topology>
    </subcellularLocation>
</comment>
<proteinExistence type="inferred from homology"/>
<keyword evidence="8" id="KW-1185">Reference proteome</keyword>
<dbReference type="STRING" id="408074.SAMN05660909_00286"/>
<feature type="transmembrane region" description="Helical" evidence="6">
    <location>
        <begin position="208"/>
        <end position="229"/>
    </location>
</feature>
<dbReference type="EMBL" id="FNRL01000001">
    <property type="protein sequence ID" value="SDZ94888.1"/>
    <property type="molecule type" value="Genomic_DNA"/>
</dbReference>
<reference evidence="8" key="1">
    <citation type="submission" date="2016-10" db="EMBL/GenBank/DDBJ databases">
        <authorList>
            <person name="Varghese N."/>
            <person name="Submissions S."/>
        </authorList>
    </citation>
    <scope>NUCLEOTIDE SEQUENCE [LARGE SCALE GENOMIC DNA]</scope>
    <source>
        <strain evidence="8">DSM 23920</strain>
    </source>
</reference>
<evidence type="ECO:0000256" key="2">
    <source>
        <dbReference type="ARBA" id="ARBA00009012"/>
    </source>
</evidence>
<feature type="transmembrane region" description="Helical" evidence="6">
    <location>
        <begin position="114"/>
        <end position="132"/>
    </location>
</feature>
<keyword evidence="4 6" id="KW-1133">Transmembrane helix</keyword>
<feature type="transmembrane region" description="Helical" evidence="6">
    <location>
        <begin position="183"/>
        <end position="202"/>
    </location>
</feature>
<gene>
    <name evidence="7" type="ORF">SAMN05660909_00286</name>
</gene>
<feature type="transmembrane region" description="Helical" evidence="6">
    <location>
        <begin position="33"/>
        <end position="52"/>
    </location>
</feature>
<dbReference type="PANTHER" id="PTHR13353">
    <property type="entry name" value="TRANSMEMBRANE PROTEIN 19"/>
    <property type="match status" value="1"/>
</dbReference>
<evidence type="ECO:0000313" key="7">
    <source>
        <dbReference type="EMBL" id="SDZ94888.1"/>
    </source>
</evidence>
<keyword evidence="5 6" id="KW-0472">Membrane</keyword>
<evidence type="ECO:0000256" key="3">
    <source>
        <dbReference type="ARBA" id="ARBA00022692"/>
    </source>
</evidence>
<evidence type="ECO:0000256" key="6">
    <source>
        <dbReference type="SAM" id="Phobius"/>
    </source>
</evidence>